<reference evidence="1" key="1">
    <citation type="submission" date="2022-08" db="EMBL/GenBank/DDBJ databases">
        <authorList>
            <person name="Deng Y."/>
            <person name="Han X.-F."/>
            <person name="Zhang Y.-Q."/>
        </authorList>
    </citation>
    <scope>NUCLEOTIDE SEQUENCE</scope>
    <source>
        <strain evidence="1">CPCC 203386</strain>
    </source>
</reference>
<dbReference type="RefSeq" id="WP_259543304.1">
    <property type="nucleotide sequence ID" value="NZ_JANLCJ010000349.1"/>
</dbReference>
<name>A0ABT2HAX3_9MICO</name>
<accession>A0ABT2HAX3</accession>
<protein>
    <submittedName>
        <fullName evidence="1">Uncharacterized protein</fullName>
    </submittedName>
</protein>
<sequence>MARLDLTNKTAAAAATSTIKTAGTKKLFTFDDIAKFTSKEMVDVINHKAGTV</sequence>
<dbReference type="Proteomes" id="UP001165586">
    <property type="component" value="Unassembled WGS sequence"/>
</dbReference>
<evidence type="ECO:0000313" key="1">
    <source>
        <dbReference type="EMBL" id="MCS5737022.1"/>
    </source>
</evidence>
<keyword evidence="2" id="KW-1185">Reference proteome</keyword>
<proteinExistence type="predicted"/>
<gene>
    <name evidence="1" type="ORF">N1032_25170</name>
</gene>
<comment type="caution">
    <text evidence="1">The sequence shown here is derived from an EMBL/GenBank/DDBJ whole genome shotgun (WGS) entry which is preliminary data.</text>
</comment>
<evidence type="ECO:0000313" key="2">
    <source>
        <dbReference type="Proteomes" id="UP001165586"/>
    </source>
</evidence>
<dbReference type="EMBL" id="JANLCJ010000349">
    <property type="protein sequence ID" value="MCS5737022.1"/>
    <property type="molecule type" value="Genomic_DNA"/>
</dbReference>
<organism evidence="1 2">
    <name type="scientific">Herbiconiux daphne</name>
    <dbReference type="NCBI Taxonomy" id="2970914"/>
    <lineage>
        <taxon>Bacteria</taxon>
        <taxon>Bacillati</taxon>
        <taxon>Actinomycetota</taxon>
        <taxon>Actinomycetes</taxon>
        <taxon>Micrococcales</taxon>
        <taxon>Microbacteriaceae</taxon>
        <taxon>Herbiconiux</taxon>
    </lineage>
</organism>